<dbReference type="InterPro" id="IPR036259">
    <property type="entry name" value="MFS_trans_sf"/>
</dbReference>
<name>A0A261TMB6_9BORD</name>
<feature type="domain" description="Major facilitator superfamily (MFS) profile" evidence="10">
    <location>
        <begin position="30"/>
        <end position="440"/>
    </location>
</feature>
<dbReference type="GO" id="GO:0015293">
    <property type="term" value="F:symporter activity"/>
    <property type="evidence" value="ECO:0007669"/>
    <property type="project" value="UniProtKB-KW"/>
</dbReference>
<evidence type="ECO:0000256" key="7">
    <source>
        <dbReference type="ARBA" id="ARBA00022989"/>
    </source>
</evidence>
<dbReference type="SUPFAM" id="SSF103473">
    <property type="entry name" value="MFS general substrate transporter"/>
    <property type="match status" value="1"/>
</dbReference>
<evidence type="ECO:0000313" key="11">
    <source>
        <dbReference type="EMBL" id="OZI50794.1"/>
    </source>
</evidence>
<dbReference type="Gene3D" id="1.20.1250.20">
    <property type="entry name" value="MFS general substrate transporter like domains"/>
    <property type="match status" value="2"/>
</dbReference>
<feature type="transmembrane region" description="Helical" evidence="9">
    <location>
        <begin position="68"/>
        <end position="90"/>
    </location>
</feature>
<dbReference type="PROSITE" id="PS50850">
    <property type="entry name" value="MFS"/>
    <property type="match status" value="1"/>
</dbReference>
<keyword evidence="6" id="KW-0769">Symport</keyword>
<feature type="transmembrane region" description="Helical" evidence="9">
    <location>
        <begin position="253"/>
        <end position="275"/>
    </location>
</feature>
<keyword evidence="12" id="KW-1185">Reference proteome</keyword>
<feature type="transmembrane region" description="Helical" evidence="9">
    <location>
        <begin position="351"/>
        <end position="372"/>
    </location>
</feature>
<feature type="transmembrane region" description="Helical" evidence="9">
    <location>
        <begin position="102"/>
        <end position="120"/>
    </location>
</feature>
<evidence type="ECO:0000256" key="6">
    <source>
        <dbReference type="ARBA" id="ARBA00022847"/>
    </source>
</evidence>
<dbReference type="InterPro" id="IPR011701">
    <property type="entry name" value="MFS"/>
</dbReference>
<evidence type="ECO:0000256" key="2">
    <source>
        <dbReference type="ARBA" id="ARBA00008240"/>
    </source>
</evidence>
<keyword evidence="7 9" id="KW-1133">Transmembrane helix</keyword>
<dbReference type="InterPro" id="IPR005829">
    <property type="entry name" value="Sugar_transporter_CS"/>
</dbReference>
<comment type="similarity">
    <text evidence="2">Belongs to the major facilitator superfamily. Metabolite:H+ Symporter (MHS) family (TC 2.A.1.6) family.</text>
</comment>
<keyword evidence="5 9" id="KW-0812">Transmembrane</keyword>
<evidence type="ECO:0000256" key="4">
    <source>
        <dbReference type="ARBA" id="ARBA00022475"/>
    </source>
</evidence>
<dbReference type="PROSITE" id="PS00217">
    <property type="entry name" value="SUGAR_TRANSPORT_2"/>
    <property type="match status" value="1"/>
</dbReference>
<comment type="subcellular location">
    <subcellularLocation>
        <location evidence="1">Cell membrane</location>
        <topology evidence="1">Multi-pass membrane protein</topology>
    </subcellularLocation>
</comment>
<evidence type="ECO:0000256" key="8">
    <source>
        <dbReference type="ARBA" id="ARBA00023136"/>
    </source>
</evidence>
<comment type="caution">
    <text evidence="11">The sequence shown here is derived from an EMBL/GenBank/DDBJ whole genome shotgun (WGS) entry which is preliminary data.</text>
</comment>
<keyword evidence="4" id="KW-1003">Cell membrane</keyword>
<evidence type="ECO:0000256" key="3">
    <source>
        <dbReference type="ARBA" id="ARBA00022448"/>
    </source>
</evidence>
<dbReference type="RefSeq" id="WP_094839191.1">
    <property type="nucleotide sequence ID" value="NZ_NEVQ01000022.1"/>
</dbReference>
<dbReference type="Proteomes" id="UP000216885">
    <property type="component" value="Unassembled WGS sequence"/>
</dbReference>
<feature type="transmembrane region" description="Helical" evidence="9">
    <location>
        <begin position="202"/>
        <end position="221"/>
    </location>
</feature>
<feature type="transmembrane region" description="Helical" evidence="9">
    <location>
        <begin position="290"/>
        <end position="308"/>
    </location>
</feature>
<dbReference type="InterPro" id="IPR005828">
    <property type="entry name" value="MFS_sugar_transport-like"/>
</dbReference>
<dbReference type="InterPro" id="IPR020846">
    <property type="entry name" value="MFS_dom"/>
</dbReference>
<protein>
    <recommendedName>
        <fullName evidence="10">Major facilitator superfamily (MFS) profile domain-containing protein</fullName>
    </recommendedName>
</protein>
<evidence type="ECO:0000256" key="5">
    <source>
        <dbReference type="ARBA" id="ARBA00022692"/>
    </source>
</evidence>
<gene>
    <name evidence="11" type="ORF">CAL20_23510</name>
</gene>
<dbReference type="FunFam" id="1.20.1250.20:FF:000001">
    <property type="entry name" value="Dicarboxylate MFS transporter"/>
    <property type="match status" value="1"/>
</dbReference>
<organism evidence="11 12">
    <name type="scientific">Bordetella genomosp. 4</name>
    <dbReference type="NCBI Taxonomy" id="463044"/>
    <lineage>
        <taxon>Bacteria</taxon>
        <taxon>Pseudomonadati</taxon>
        <taxon>Pseudomonadota</taxon>
        <taxon>Betaproteobacteria</taxon>
        <taxon>Burkholderiales</taxon>
        <taxon>Alcaligenaceae</taxon>
        <taxon>Bordetella</taxon>
    </lineage>
</organism>
<reference evidence="11 12" key="1">
    <citation type="submission" date="2017-05" db="EMBL/GenBank/DDBJ databases">
        <title>Complete and WGS of Bordetella genogroups.</title>
        <authorList>
            <person name="Spilker T."/>
            <person name="LiPuma J."/>
        </authorList>
    </citation>
    <scope>NUCLEOTIDE SEQUENCE [LARGE SCALE GENOMIC DNA]</scope>
    <source>
        <strain evidence="11 12">AU9919</strain>
    </source>
</reference>
<dbReference type="Pfam" id="PF07690">
    <property type="entry name" value="MFS_1"/>
    <property type="match status" value="1"/>
</dbReference>
<evidence type="ECO:0000259" key="10">
    <source>
        <dbReference type="PROSITE" id="PS50850"/>
    </source>
</evidence>
<dbReference type="GO" id="GO:0005886">
    <property type="term" value="C:plasma membrane"/>
    <property type="evidence" value="ECO:0007669"/>
    <property type="project" value="UniProtKB-SubCell"/>
</dbReference>
<sequence length="444" mass="47433">MSTQTPAVNAAAHPGTSDATTRRSIASVRTILAPVMGNILEWYDFAVYAFVAGLIAKNFFPSSDSATALLASFAVFGVGFVARPLGSIIIGRIGDTRGRKAALLLTVYMMAAGTLLLAILPTYASAGIIAPALLVLARLLQGFSAGGEWSGAISFIVEWAPERRRGLYGSLHMVGVVGGLLLGSGVAAVLNSLLTPEEMLQWGWRMPFIIGCVIGPFALWMRRSIDETPAFEQAAALQARPVPMLQDGAGFRLAVRACGMSVLSNVSFYILLFYMPTWVTSNLQVTASEALWANTVGLLLLAVLTPVFGQISDLIGRKTVLMFSCVFALLASYPAFNHLVSLTPATLKDLLLVQCIFSVILAAIAGGLPTTLVEMFPTRNRTTWMSIGYGVSVTLFGGFAPFVAVWLIQRFETPIAPVYYLMGGALLSGIVTLFARETAFAKLK</sequence>
<feature type="transmembrane region" description="Helical" evidence="9">
    <location>
        <begin position="31"/>
        <end position="56"/>
    </location>
</feature>
<evidence type="ECO:0000256" key="9">
    <source>
        <dbReference type="SAM" id="Phobius"/>
    </source>
</evidence>
<dbReference type="InterPro" id="IPR051084">
    <property type="entry name" value="H+-coupled_symporters"/>
</dbReference>
<dbReference type="PANTHER" id="PTHR43528:SF1">
    <property type="entry name" value="ALPHA-KETOGLUTARATE PERMEASE"/>
    <property type="match status" value="1"/>
</dbReference>
<keyword evidence="3" id="KW-0813">Transport</keyword>
<dbReference type="EMBL" id="NEVQ01000022">
    <property type="protein sequence ID" value="OZI50794.1"/>
    <property type="molecule type" value="Genomic_DNA"/>
</dbReference>
<dbReference type="AlphaFoldDB" id="A0A261TMB6"/>
<dbReference type="Pfam" id="PF00083">
    <property type="entry name" value="Sugar_tr"/>
    <property type="match status" value="1"/>
</dbReference>
<keyword evidence="8 9" id="KW-0472">Membrane</keyword>
<evidence type="ECO:0000313" key="12">
    <source>
        <dbReference type="Proteomes" id="UP000216885"/>
    </source>
</evidence>
<accession>A0A261TMB6</accession>
<feature type="transmembrane region" description="Helical" evidence="9">
    <location>
        <begin position="384"/>
        <end position="408"/>
    </location>
</feature>
<proteinExistence type="inferred from homology"/>
<feature type="transmembrane region" description="Helical" evidence="9">
    <location>
        <begin position="320"/>
        <end position="339"/>
    </location>
</feature>
<evidence type="ECO:0000256" key="1">
    <source>
        <dbReference type="ARBA" id="ARBA00004651"/>
    </source>
</evidence>
<feature type="transmembrane region" description="Helical" evidence="9">
    <location>
        <begin position="414"/>
        <end position="435"/>
    </location>
</feature>
<dbReference type="PANTHER" id="PTHR43528">
    <property type="entry name" value="ALPHA-KETOGLUTARATE PERMEASE"/>
    <property type="match status" value="1"/>
</dbReference>
<feature type="transmembrane region" description="Helical" evidence="9">
    <location>
        <begin position="167"/>
        <end position="190"/>
    </location>
</feature>